<feature type="transmembrane region" description="Helical" evidence="1">
    <location>
        <begin position="144"/>
        <end position="166"/>
    </location>
</feature>
<dbReference type="Proteomes" id="UP000671960">
    <property type="component" value="Chromosome"/>
</dbReference>
<gene>
    <name evidence="2" type="ORF">HC231_12425</name>
</gene>
<dbReference type="RefSeq" id="WP_208226953.1">
    <property type="nucleotide sequence ID" value="NZ_CP050854.1"/>
</dbReference>
<proteinExistence type="predicted"/>
<evidence type="ECO:0000313" key="3">
    <source>
        <dbReference type="Proteomes" id="UP000671960"/>
    </source>
</evidence>
<keyword evidence="1" id="KW-1133">Transmembrane helix</keyword>
<dbReference type="Pfam" id="PF04403">
    <property type="entry name" value="PqiA"/>
    <property type="match status" value="1"/>
</dbReference>
<feature type="transmembrane region" description="Helical" evidence="1">
    <location>
        <begin position="51"/>
        <end position="73"/>
    </location>
</feature>
<dbReference type="InterPro" id="IPR007498">
    <property type="entry name" value="PqiA-like"/>
</dbReference>
<keyword evidence="1" id="KW-0472">Membrane</keyword>
<feature type="transmembrane region" description="Helical" evidence="1">
    <location>
        <begin position="93"/>
        <end position="123"/>
    </location>
</feature>
<protein>
    <submittedName>
        <fullName evidence="2">Paraquat-inducible protein A</fullName>
    </submittedName>
</protein>
<dbReference type="EMBL" id="CP050854">
    <property type="protein sequence ID" value="QTF08621.1"/>
    <property type="molecule type" value="Genomic_DNA"/>
</dbReference>
<keyword evidence="1" id="KW-0812">Transmembrane</keyword>
<sequence length="210" mass="23086">MKIYPHLTVCPLCNSLYRYRPYAAGQTALCRRCQCVLWHGDGVIAPRMLPLALASAITFSIACVSPVMTVNFHGAHNEVTLWQAAWALSPGEIFPLLALCAVFLLILAPLLQITLTLWLLLFVRYRRCAPGFIAVMKVLLWLRPWSMVEVGVLGFLVAAVKLSSLLDVSAGPGGWALAASVVLMTIVTGQDMRPLWALAPIQAPERRPHE</sequence>
<reference evidence="2 3" key="1">
    <citation type="submission" date="2020-03" db="EMBL/GenBank/DDBJ databases">
        <authorList>
            <person name="Bakhshi Ganjeh M."/>
        </authorList>
    </citation>
    <scope>NUCLEOTIDE SEQUENCE [LARGE SCALE GENOMIC DNA]</scope>
    <source>
        <strain evidence="3">Iran 50</strain>
    </source>
</reference>
<evidence type="ECO:0000256" key="1">
    <source>
        <dbReference type="SAM" id="Phobius"/>
    </source>
</evidence>
<keyword evidence="3" id="KW-1185">Reference proteome</keyword>
<organism evidence="2 3">
    <name type="scientific">Brenneria izadpanahii</name>
    <dbReference type="NCBI Taxonomy" id="2722756"/>
    <lineage>
        <taxon>Bacteria</taxon>
        <taxon>Pseudomonadati</taxon>
        <taxon>Pseudomonadota</taxon>
        <taxon>Gammaproteobacteria</taxon>
        <taxon>Enterobacterales</taxon>
        <taxon>Pectobacteriaceae</taxon>
        <taxon>Brenneria</taxon>
    </lineage>
</organism>
<evidence type="ECO:0000313" key="2">
    <source>
        <dbReference type="EMBL" id="QTF08621.1"/>
    </source>
</evidence>
<feature type="transmembrane region" description="Helical" evidence="1">
    <location>
        <begin position="172"/>
        <end position="189"/>
    </location>
</feature>
<accession>A0ABX7USH6</accession>
<name>A0ABX7USH6_9GAMM</name>